<proteinExistence type="predicted"/>
<reference evidence="3" key="1">
    <citation type="submission" date="2010-05" db="EMBL/GenBank/DDBJ databases">
        <title>The genome sequence of Magnaporthe poae strain ATCC 64411.</title>
        <authorList>
            <person name="Ma L.-J."/>
            <person name="Dead R."/>
            <person name="Young S."/>
            <person name="Zeng Q."/>
            <person name="Koehrsen M."/>
            <person name="Alvarado L."/>
            <person name="Berlin A."/>
            <person name="Chapman S.B."/>
            <person name="Chen Z."/>
            <person name="Freedman E."/>
            <person name="Gellesch M."/>
            <person name="Goldberg J."/>
            <person name="Griggs A."/>
            <person name="Gujja S."/>
            <person name="Heilman E.R."/>
            <person name="Heiman D."/>
            <person name="Hepburn T."/>
            <person name="Howarth C."/>
            <person name="Jen D."/>
            <person name="Larson L."/>
            <person name="Mehta T."/>
            <person name="Neiman D."/>
            <person name="Pearson M."/>
            <person name="Roberts A."/>
            <person name="Saif S."/>
            <person name="Shea T."/>
            <person name="Shenoy N."/>
            <person name="Sisk P."/>
            <person name="Stolte C."/>
            <person name="Sykes S."/>
            <person name="Walk T."/>
            <person name="White J."/>
            <person name="Yandava C."/>
            <person name="Haas B."/>
            <person name="Nusbaum C."/>
            <person name="Birren B."/>
        </authorList>
    </citation>
    <scope>NUCLEOTIDE SEQUENCE [LARGE SCALE GENOMIC DNA]</scope>
    <source>
        <strain evidence="3">ATCC 64411 / 73-15</strain>
    </source>
</reference>
<evidence type="ECO:0000313" key="3">
    <source>
        <dbReference type="Proteomes" id="UP000011715"/>
    </source>
</evidence>
<reference evidence="2" key="5">
    <citation type="submission" date="2015-06" db="UniProtKB">
        <authorList>
            <consortium name="EnsemblFungi"/>
        </authorList>
    </citation>
    <scope>IDENTIFICATION</scope>
    <source>
        <strain evidence="2">ATCC 64411</strain>
    </source>
</reference>
<dbReference type="EMBL" id="GL876970">
    <property type="protein sequence ID" value="KLU87835.1"/>
    <property type="molecule type" value="Genomic_DNA"/>
</dbReference>
<name>A0A0C4E334_MAGP6</name>
<evidence type="ECO:0000313" key="2">
    <source>
        <dbReference type="EnsemblFungi" id="MAPG_06826T0"/>
    </source>
</evidence>
<organism evidence="2 3">
    <name type="scientific">Magnaporthiopsis poae (strain ATCC 64411 / 73-15)</name>
    <name type="common">Kentucky bluegrass fungus</name>
    <name type="synonym">Magnaporthe poae</name>
    <dbReference type="NCBI Taxonomy" id="644358"/>
    <lineage>
        <taxon>Eukaryota</taxon>
        <taxon>Fungi</taxon>
        <taxon>Dikarya</taxon>
        <taxon>Ascomycota</taxon>
        <taxon>Pezizomycotina</taxon>
        <taxon>Sordariomycetes</taxon>
        <taxon>Sordariomycetidae</taxon>
        <taxon>Magnaporthales</taxon>
        <taxon>Magnaporthaceae</taxon>
        <taxon>Magnaporthiopsis</taxon>
    </lineage>
</organism>
<protein>
    <submittedName>
        <fullName evidence="1 2">Uncharacterized protein</fullName>
    </submittedName>
</protein>
<dbReference type="VEuPathDB" id="FungiDB:MAPG_06826"/>
<accession>A0A0C4E334</accession>
<reference evidence="1" key="2">
    <citation type="submission" date="2010-05" db="EMBL/GenBank/DDBJ databases">
        <title>The Genome Sequence of Magnaporthe poae strain ATCC 64411.</title>
        <authorList>
            <consortium name="The Broad Institute Genome Sequencing Platform"/>
            <consortium name="Broad Institute Genome Sequencing Center for Infectious Disease"/>
            <person name="Ma L.-J."/>
            <person name="Dead R."/>
            <person name="Young S."/>
            <person name="Zeng Q."/>
            <person name="Koehrsen M."/>
            <person name="Alvarado L."/>
            <person name="Berlin A."/>
            <person name="Chapman S.B."/>
            <person name="Chen Z."/>
            <person name="Freedman E."/>
            <person name="Gellesch M."/>
            <person name="Goldberg J."/>
            <person name="Griggs A."/>
            <person name="Gujja S."/>
            <person name="Heilman E.R."/>
            <person name="Heiman D."/>
            <person name="Hepburn T."/>
            <person name="Howarth C."/>
            <person name="Jen D."/>
            <person name="Larson L."/>
            <person name="Mehta T."/>
            <person name="Neiman D."/>
            <person name="Pearson M."/>
            <person name="Roberts A."/>
            <person name="Saif S."/>
            <person name="Shea T."/>
            <person name="Shenoy N."/>
            <person name="Sisk P."/>
            <person name="Stolte C."/>
            <person name="Sykes S."/>
            <person name="Walk T."/>
            <person name="White J."/>
            <person name="Yandava C."/>
            <person name="Haas B."/>
            <person name="Nusbaum C."/>
            <person name="Birren B."/>
        </authorList>
    </citation>
    <scope>NUCLEOTIDE SEQUENCE</scope>
    <source>
        <strain evidence="1">ATCC 64411</strain>
    </source>
</reference>
<evidence type="ECO:0000313" key="1">
    <source>
        <dbReference type="EMBL" id="KLU87835.1"/>
    </source>
</evidence>
<dbReference type="EnsemblFungi" id="MAPG_06826T0">
    <property type="protein sequence ID" value="MAPG_06826T0"/>
    <property type="gene ID" value="MAPG_06826"/>
</dbReference>
<sequence length="78" mass="8946">MPRIRYIITYTLCGCVREMEVEGSENKWEQTTIDDYCGYPDCPKGQQSHYGSSYYGSSYYGSSYYGSYGGGSSRRSRR</sequence>
<gene>
    <name evidence="1" type="ORF">MAPG_06826</name>
</gene>
<reference evidence="2" key="4">
    <citation type="journal article" date="2015" name="G3 (Bethesda)">
        <title>Genome sequences of three phytopathogenic species of the Magnaporthaceae family of fungi.</title>
        <authorList>
            <person name="Okagaki L.H."/>
            <person name="Nunes C.C."/>
            <person name="Sailsbery J."/>
            <person name="Clay B."/>
            <person name="Brown D."/>
            <person name="John T."/>
            <person name="Oh Y."/>
            <person name="Young N."/>
            <person name="Fitzgerald M."/>
            <person name="Haas B.J."/>
            <person name="Zeng Q."/>
            <person name="Young S."/>
            <person name="Adiconis X."/>
            <person name="Fan L."/>
            <person name="Levin J.Z."/>
            <person name="Mitchell T.K."/>
            <person name="Okubara P.A."/>
            <person name="Farman M.L."/>
            <person name="Kohn L.M."/>
            <person name="Birren B."/>
            <person name="Ma L.-J."/>
            <person name="Dean R.A."/>
        </authorList>
    </citation>
    <scope>NUCLEOTIDE SEQUENCE</scope>
    <source>
        <strain evidence="2">ATCC 64411 / 73-15</strain>
    </source>
</reference>
<keyword evidence="3" id="KW-1185">Reference proteome</keyword>
<dbReference type="Proteomes" id="UP000011715">
    <property type="component" value="Unassembled WGS sequence"/>
</dbReference>
<reference evidence="1" key="3">
    <citation type="submission" date="2011-03" db="EMBL/GenBank/DDBJ databases">
        <title>Annotation of Magnaporthe poae ATCC 64411.</title>
        <authorList>
            <person name="Ma L.-J."/>
            <person name="Dead R."/>
            <person name="Young S.K."/>
            <person name="Zeng Q."/>
            <person name="Gargeya S."/>
            <person name="Fitzgerald M."/>
            <person name="Haas B."/>
            <person name="Abouelleil A."/>
            <person name="Alvarado L."/>
            <person name="Arachchi H.M."/>
            <person name="Berlin A."/>
            <person name="Brown A."/>
            <person name="Chapman S.B."/>
            <person name="Chen Z."/>
            <person name="Dunbar C."/>
            <person name="Freedman E."/>
            <person name="Gearin G."/>
            <person name="Gellesch M."/>
            <person name="Goldberg J."/>
            <person name="Griggs A."/>
            <person name="Gujja S."/>
            <person name="Heiman D."/>
            <person name="Howarth C."/>
            <person name="Larson L."/>
            <person name="Lui A."/>
            <person name="MacDonald P.J.P."/>
            <person name="Mehta T."/>
            <person name="Montmayeur A."/>
            <person name="Murphy C."/>
            <person name="Neiman D."/>
            <person name="Pearson M."/>
            <person name="Priest M."/>
            <person name="Roberts A."/>
            <person name="Saif S."/>
            <person name="Shea T."/>
            <person name="Shenoy N."/>
            <person name="Sisk P."/>
            <person name="Stolte C."/>
            <person name="Sykes S."/>
            <person name="Yandava C."/>
            <person name="Wortman J."/>
            <person name="Nusbaum C."/>
            <person name="Birren B."/>
        </authorList>
    </citation>
    <scope>NUCLEOTIDE SEQUENCE</scope>
    <source>
        <strain evidence="1">ATCC 64411</strain>
    </source>
</reference>
<dbReference type="EMBL" id="ADBL01001645">
    <property type="status" value="NOT_ANNOTATED_CDS"/>
    <property type="molecule type" value="Genomic_DNA"/>
</dbReference>
<dbReference type="AlphaFoldDB" id="A0A0C4E334"/>